<name>A0A6P1E8Z1_9GAMM</name>
<accession>A0A6P1E8Z1</accession>
<evidence type="ECO:0000313" key="2">
    <source>
        <dbReference type="Proteomes" id="UP000471640"/>
    </source>
</evidence>
<sequence>MGEEISLRHLPMFGHQVFIVLRPERYGCPRCEDRPTTTQTLDWYTPRSRLTKAFEQEVLLTLINSTVEDVSRKQALGTDGAHSQFSVSCRGGYEGCICHSFQ</sequence>
<gene>
    <name evidence="1" type="ORF">G3480_27280</name>
</gene>
<reference evidence="1 2" key="2">
    <citation type="submission" date="2020-02" db="EMBL/GenBank/DDBJ databases">
        <title>Genome sequences of Thiorhodococcus mannitoliphagus and Thiorhodococcus minor, purple sulfur photosynthetic bacteria in the gammaproteobacterial family, Chromatiaceae.</title>
        <authorList>
            <person name="Aviles F.A."/>
            <person name="Meyer T.E."/>
            <person name="Kyndt J.A."/>
        </authorList>
    </citation>
    <scope>NUCLEOTIDE SEQUENCE [LARGE SCALE GENOMIC DNA]</scope>
    <source>
        <strain evidence="1 2">DSM 18266</strain>
    </source>
</reference>
<dbReference type="RefSeq" id="WP_164657293.1">
    <property type="nucleotide sequence ID" value="NZ_JAAIJR010000425.1"/>
</dbReference>
<dbReference type="EMBL" id="JAAIJR010000425">
    <property type="protein sequence ID" value="NEX23905.1"/>
    <property type="molecule type" value="Genomic_DNA"/>
</dbReference>
<organism evidence="1 2">
    <name type="scientific">Thiorhodococcus mannitoliphagus</name>
    <dbReference type="NCBI Taxonomy" id="329406"/>
    <lineage>
        <taxon>Bacteria</taxon>
        <taxon>Pseudomonadati</taxon>
        <taxon>Pseudomonadota</taxon>
        <taxon>Gammaproteobacteria</taxon>
        <taxon>Chromatiales</taxon>
        <taxon>Chromatiaceae</taxon>
        <taxon>Thiorhodococcus</taxon>
    </lineage>
</organism>
<proteinExistence type="predicted"/>
<comment type="caution">
    <text evidence="1">The sequence shown here is derived from an EMBL/GenBank/DDBJ whole genome shotgun (WGS) entry which is preliminary data.</text>
</comment>
<evidence type="ECO:0000313" key="1">
    <source>
        <dbReference type="EMBL" id="NEX23905.1"/>
    </source>
</evidence>
<protein>
    <submittedName>
        <fullName evidence="1">Transposase family protein</fullName>
    </submittedName>
</protein>
<reference evidence="2" key="1">
    <citation type="journal article" date="2020" name="Microbiol. Resour. Announc.">
        <title>Draft Genome Sequences of Thiorhodococcus mannitoliphagus and Thiorhodococcus minor, Purple Sulfur Photosynthetic Bacteria in the Gammaproteobacterial Family Chromatiaceae.</title>
        <authorList>
            <person name="Aviles F.A."/>
            <person name="Meyer T.E."/>
            <person name="Kyndt J.A."/>
        </authorList>
    </citation>
    <scope>NUCLEOTIDE SEQUENCE [LARGE SCALE GENOMIC DNA]</scope>
    <source>
        <strain evidence="2">DSM 18266</strain>
    </source>
</reference>
<dbReference type="AlphaFoldDB" id="A0A6P1E8Z1"/>
<keyword evidence="2" id="KW-1185">Reference proteome</keyword>
<dbReference type="Proteomes" id="UP000471640">
    <property type="component" value="Unassembled WGS sequence"/>
</dbReference>